<dbReference type="InterPro" id="IPR026881">
    <property type="entry name" value="WYL_dom"/>
</dbReference>
<dbReference type="GO" id="GO:0003677">
    <property type="term" value="F:DNA binding"/>
    <property type="evidence" value="ECO:0007669"/>
    <property type="project" value="UniProtKB-KW"/>
</dbReference>
<feature type="domain" description="WYL" evidence="1">
    <location>
        <begin position="123"/>
        <end position="187"/>
    </location>
</feature>
<organism evidence="3 4">
    <name type="scientific">Flavobacterium dankookense</name>
    <dbReference type="NCBI Taxonomy" id="706186"/>
    <lineage>
        <taxon>Bacteria</taxon>
        <taxon>Pseudomonadati</taxon>
        <taxon>Bacteroidota</taxon>
        <taxon>Flavobacteriia</taxon>
        <taxon>Flavobacteriales</taxon>
        <taxon>Flavobacteriaceae</taxon>
        <taxon>Flavobacterium</taxon>
    </lineage>
</organism>
<dbReference type="InterPro" id="IPR051534">
    <property type="entry name" value="CBASS_pafABC_assoc_protein"/>
</dbReference>
<dbReference type="Pfam" id="PF25583">
    <property type="entry name" value="WCX"/>
    <property type="match status" value="1"/>
</dbReference>
<comment type="caution">
    <text evidence="3">The sequence shown here is derived from an EMBL/GenBank/DDBJ whole genome shotgun (WGS) entry which is preliminary data.</text>
</comment>
<accession>A0A4R6QGS1</accession>
<sequence length="296" mass="35380">MAKREYILRHLLIVKRLKTKQSTFEELHNYLLKEQDISGDKFDISQRTFQRDIKDIYSIYGIEIKYNKKEGWYEITDETEEKPFERIIEAFETLNALNFSNHVSSKLLLEKRAKKGTEHMHGLLYAIDNNLEIIIKHQSYWKELPEIRKLQPIAIKESSNRWYLICFETVKKDFRNFGLDRIQTLEITNLKFKPVDYNATTYYQHAFGIETYEPATRIVLNFNSFQAQYIKSLPLHHSQNIIFETANSCKFEYFMHPTNDFIMEIMKYGENVIIEEPTSLRESVKNKIVTMLNLYQ</sequence>
<dbReference type="PROSITE" id="PS52050">
    <property type="entry name" value="WYL"/>
    <property type="match status" value="1"/>
</dbReference>
<proteinExistence type="predicted"/>
<dbReference type="PANTHER" id="PTHR34580:SF9">
    <property type="entry name" value="SLL5097 PROTEIN"/>
    <property type="match status" value="1"/>
</dbReference>
<dbReference type="OrthoDB" id="43316at2"/>
<dbReference type="PANTHER" id="PTHR34580">
    <property type="match status" value="1"/>
</dbReference>
<dbReference type="AlphaFoldDB" id="A0A4R6QGS1"/>
<protein>
    <submittedName>
        <fullName evidence="3">Putative DNA-binding transcriptional regulator YafY</fullName>
    </submittedName>
</protein>
<dbReference type="Pfam" id="PF13280">
    <property type="entry name" value="WYL"/>
    <property type="match status" value="1"/>
</dbReference>
<gene>
    <name evidence="3" type="ORF">BC748_0787</name>
</gene>
<evidence type="ECO:0000259" key="2">
    <source>
        <dbReference type="Pfam" id="PF25583"/>
    </source>
</evidence>
<keyword evidence="4" id="KW-1185">Reference proteome</keyword>
<feature type="domain" description="WCX" evidence="2">
    <location>
        <begin position="215"/>
        <end position="291"/>
    </location>
</feature>
<evidence type="ECO:0000313" key="4">
    <source>
        <dbReference type="Proteomes" id="UP000295260"/>
    </source>
</evidence>
<dbReference type="RefSeq" id="WP_133532117.1">
    <property type="nucleotide sequence ID" value="NZ_SNXR01000011.1"/>
</dbReference>
<dbReference type="InterPro" id="IPR057727">
    <property type="entry name" value="WCX_dom"/>
</dbReference>
<evidence type="ECO:0000313" key="3">
    <source>
        <dbReference type="EMBL" id="TDP61173.1"/>
    </source>
</evidence>
<name>A0A4R6QGS1_9FLAO</name>
<evidence type="ECO:0000259" key="1">
    <source>
        <dbReference type="Pfam" id="PF13280"/>
    </source>
</evidence>
<keyword evidence="3" id="KW-0238">DNA-binding</keyword>
<reference evidence="3 4" key="1">
    <citation type="submission" date="2019-03" db="EMBL/GenBank/DDBJ databases">
        <title>Genomic Encyclopedia of Archaeal and Bacterial Type Strains, Phase II (KMG-II): from individual species to whole genera.</title>
        <authorList>
            <person name="Goeker M."/>
        </authorList>
    </citation>
    <scope>NUCLEOTIDE SEQUENCE [LARGE SCALE GENOMIC DNA]</scope>
    <source>
        <strain evidence="3 4">DSM 25687</strain>
    </source>
</reference>
<dbReference type="Proteomes" id="UP000295260">
    <property type="component" value="Unassembled WGS sequence"/>
</dbReference>
<dbReference type="EMBL" id="SNXR01000011">
    <property type="protein sequence ID" value="TDP61173.1"/>
    <property type="molecule type" value="Genomic_DNA"/>
</dbReference>